<evidence type="ECO:0000313" key="5">
    <source>
        <dbReference type="Proteomes" id="UP001156873"/>
    </source>
</evidence>
<evidence type="ECO:0000256" key="2">
    <source>
        <dbReference type="SAM" id="SignalP"/>
    </source>
</evidence>
<dbReference type="SUPFAM" id="SSF49329">
    <property type="entry name" value="Cu,Zn superoxide dismutase-like"/>
    <property type="match status" value="1"/>
</dbReference>
<dbReference type="Proteomes" id="UP001156873">
    <property type="component" value="Unassembled WGS sequence"/>
</dbReference>
<dbReference type="InterPro" id="IPR001424">
    <property type="entry name" value="SOD_Cu_Zn_dom"/>
</dbReference>
<feature type="signal peptide" evidence="2">
    <location>
        <begin position="1"/>
        <end position="31"/>
    </location>
</feature>
<name>A0ABT6JWB6_9GAMM</name>
<dbReference type="Pfam" id="PF00080">
    <property type="entry name" value="Sod_Cu"/>
    <property type="match status" value="1"/>
</dbReference>
<dbReference type="InterPro" id="IPR024134">
    <property type="entry name" value="SOD_Cu/Zn_/chaperone"/>
</dbReference>
<evidence type="ECO:0000313" key="4">
    <source>
        <dbReference type="EMBL" id="MDH5834979.1"/>
    </source>
</evidence>
<evidence type="ECO:0000259" key="3">
    <source>
        <dbReference type="Pfam" id="PF00080"/>
    </source>
</evidence>
<dbReference type="EMBL" id="JARXRO010000020">
    <property type="protein sequence ID" value="MDH5834979.1"/>
    <property type="molecule type" value="Genomic_DNA"/>
</dbReference>
<dbReference type="RefSeq" id="WP_280579570.1">
    <property type="nucleotide sequence ID" value="NZ_JARXRO010000020.1"/>
</dbReference>
<sequence>MSDYTPAVPLRGPATALAIAAALLLSACASAPRTVDAPAPAAAPPPEIARTGTLSRAVANLASASGSLVSGRMLLTVAGDGVRVRGQVGGLVRNGAHGLQVHERGDCSAVDARSAGRYYDPLAGTRQDGAVGETPGRIVADSEGVATVDLTLRGAVLGGGADNDILGRSLLVLGATPGAISARVACGVITAGE</sequence>
<dbReference type="InterPro" id="IPR036423">
    <property type="entry name" value="SOD-like_Cu/Zn_dom_sf"/>
</dbReference>
<dbReference type="Gene3D" id="2.60.40.200">
    <property type="entry name" value="Superoxide dismutase, copper/zinc binding domain"/>
    <property type="match status" value="1"/>
</dbReference>
<comment type="caution">
    <text evidence="4">The sequence shown here is derived from an EMBL/GenBank/DDBJ whole genome shotgun (WGS) entry which is preliminary data.</text>
</comment>
<comment type="similarity">
    <text evidence="1">Belongs to the Cu-Zn superoxide dismutase family.</text>
</comment>
<reference evidence="4 5" key="1">
    <citation type="submission" date="2023-04" db="EMBL/GenBank/DDBJ databases">
        <title>Luteimonas sp. M1R5S59.</title>
        <authorList>
            <person name="Sun J.-Q."/>
        </authorList>
    </citation>
    <scope>NUCLEOTIDE SEQUENCE [LARGE SCALE GENOMIC DNA]</scope>
    <source>
        <strain evidence="4 5">M1R5S59</strain>
    </source>
</reference>
<feature type="domain" description="Superoxide dismutase copper/zinc binding" evidence="3">
    <location>
        <begin position="70"/>
        <end position="189"/>
    </location>
</feature>
<accession>A0ABT6JWB6</accession>
<organism evidence="4 5">
    <name type="scientific">Luteimonas kalidii</name>
    <dbReference type="NCBI Taxonomy" id="3042025"/>
    <lineage>
        <taxon>Bacteria</taxon>
        <taxon>Pseudomonadati</taxon>
        <taxon>Pseudomonadota</taxon>
        <taxon>Gammaproteobacteria</taxon>
        <taxon>Lysobacterales</taxon>
        <taxon>Lysobacteraceae</taxon>
        <taxon>Luteimonas</taxon>
    </lineage>
</organism>
<evidence type="ECO:0000256" key="1">
    <source>
        <dbReference type="ARBA" id="ARBA00010457"/>
    </source>
</evidence>
<keyword evidence="5" id="KW-1185">Reference proteome</keyword>
<dbReference type="PANTHER" id="PTHR10003">
    <property type="entry name" value="SUPEROXIDE DISMUTASE CU-ZN -RELATED"/>
    <property type="match status" value="1"/>
</dbReference>
<feature type="chain" id="PRO_5046469374" evidence="2">
    <location>
        <begin position="32"/>
        <end position="193"/>
    </location>
</feature>
<protein>
    <submittedName>
        <fullName evidence="4">Superoxide dismutase family protein</fullName>
    </submittedName>
</protein>
<gene>
    <name evidence="4" type="ORF">QFW81_13770</name>
</gene>
<keyword evidence="2" id="KW-0732">Signal</keyword>
<proteinExistence type="inferred from homology"/>